<evidence type="ECO:0000313" key="2">
    <source>
        <dbReference type="Proteomes" id="UP000011932"/>
    </source>
</evidence>
<name>M4VIU0_9BACT</name>
<sequence>MLTLAKVIKRPAVHMCHGTKQRPNARSRLRARAFFIMVLFT</sequence>
<dbReference type="STRING" id="349215.A11S_1147"/>
<accession>M4VIU0</accession>
<dbReference type="HOGENOM" id="CLU_3272732_0_0_5"/>
<dbReference type="KEGG" id="man:A11S_1147"/>
<evidence type="ECO:0000313" key="1">
    <source>
        <dbReference type="EMBL" id="AGH97961.1"/>
    </source>
</evidence>
<dbReference type="AlphaFoldDB" id="M4VIU0"/>
<proteinExistence type="predicted"/>
<dbReference type="Proteomes" id="UP000011932">
    <property type="component" value="Chromosome"/>
</dbReference>
<reference evidence="1 2" key="1">
    <citation type="journal article" date="2013" name="ISME J.">
        <title>By their genes ye shall know them: genomic signatures of predatory bacteria.</title>
        <authorList>
            <person name="Pasternak Z."/>
            <person name="Pietrokovski S."/>
            <person name="Rotem O."/>
            <person name="Gophna U."/>
            <person name="Lurie-Weinberger M.N."/>
            <person name="Jurkevitch E."/>
        </authorList>
    </citation>
    <scope>NUCLEOTIDE SEQUENCE [LARGE SCALE GENOMIC DNA]</scope>
    <source>
        <strain evidence="1">EPB</strain>
    </source>
</reference>
<gene>
    <name evidence="1" type="ORF">A11S_1147</name>
</gene>
<protein>
    <submittedName>
        <fullName evidence="1">Uncharacterized protein</fullName>
    </submittedName>
</protein>
<organism evidence="1 2">
    <name type="scientific">Micavibrio aeruginosavorus EPB</name>
    <dbReference type="NCBI Taxonomy" id="349215"/>
    <lineage>
        <taxon>Bacteria</taxon>
        <taxon>Pseudomonadati</taxon>
        <taxon>Bdellovibrionota</taxon>
        <taxon>Bdellovibrionia</taxon>
        <taxon>Bdellovibrionales</taxon>
        <taxon>Pseudobdellovibrionaceae</taxon>
        <taxon>Micavibrio</taxon>
    </lineage>
</organism>
<dbReference type="EMBL" id="CP003538">
    <property type="protein sequence ID" value="AGH97961.1"/>
    <property type="molecule type" value="Genomic_DNA"/>
</dbReference>